<dbReference type="Gene3D" id="3.40.50.11590">
    <property type="match status" value="1"/>
</dbReference>
<reference evidence="4" key="1">
    <citation type="submission" date="2015-03" db="EMBL/GenBank/DDBJ databases">
        <authorList>
            <person name="Nijsse Bart"/>
        </authorList>
    </citation>
    <scope>NUCLEOTIDE SEQUENCE [LARGE SCALE GENOMIC DNA]</scope>
</reference>
<feature type="domain" description="Putative heavy-metal chelation" evidence="1">
    <location>
        <begin position="108"/>
        <end position="246"/>
    </location>
</feature>
<dbReference type="SUPFAM" id="SSF159713">
    <property type="entry name" value="Dhaf3308-like"/>
    <property type="match status" value="1"/>
</dbReference>
<keyword evidence="4" id="KW-1185">Reference proteome</keyword>
<dbReference type="AlphaFoldDB" id="A0A0U1KZR7"/>
<dbReference type="Pfam" id="PF04016">
    <property type="entry name" value="DUF364"/>
    <property type="match status" value="1"/>
</dbReference>
<dbReference type="EMBL" id="CTRP01000010">
    <property type="protein sequence ID" value="CQR72423.1"/>
    <property type="molecule type" value="Genomic_DNA"/>
</dbReference>
<evidence type="ECO:0000259" key="2">
    <source>
        <dbReference type="Pfam" id="PF13938"/>
    </source>
</evidence>
<keyword evidence="3" id="KW-0067">ATP-binding</keyword>
<gene>
    <name evidence="3" type="ORF">SpAn4DRAFT_2883</name>
</gene>
<evidence type="ECO:0000313" key="4">
    <source>
        <dbReference type="Proteomes" id="UP000049855"/>
    </source>
</evidence>
<dbReference type="InterPro" id="IPR025251">
    <property type="entry name" value="DUF4213"/>
</dbReference>
<dbReference type="InterPro" id="IPR007161">
    <property type="entry name" value="DUF364"/>
</dbReference>
<accession>A0A0U1KZR7</accession>
<keyword evidence="3" id="KW-0547">Nucleotide-binding</keyword>
<sequence length="250" mass="26386">MLTVQKRLINFLLPHAEQIAIKDVRIGLGYTAVKIENGHGGVAWTPKSSTASCTHFQGAGTLVGRPVKEVLTMLGDEVSSLARALGLATANALLASLSTPSTLKEEVISSLNITHNDRVAMVGYFAPVIGQLRKTGCQLDILELNDKHGDTLPPEKAGDVLNSCTIAIITGTSLINGTFDGLNAGLGEPRAAVLLGPSSPLCGDVFKDTKITHVAGSRVLDTDAVLRIVSEGGGTMLMKRYLNFETVLVR</sequence>
<dbReference type="RefSeq" id="WP_021167137.1">
    <property type="nucleotide sequence ID" value="NZ_CTRP01000010.1"/>
</dbReference>
<evidence type="ECO:0000259" key="1">
    <source>
        <dbReference type="Pfam" id="PF04016"/>
    </source>
</evidence>
<evidence type="ECO:0000313" key="3">
    <source>
        <dbReference type="EMBL" id="CQR72423.1"/>
    </source>
</evidence>
<dbReference type="Proteomes" id="UP000049855">
    <property type="component" value="Unassembled WGS sequence"/>
</dbReference>
<dbReference type="Pfam" id="PF13938">
    <property type="entry name" value="DUF4213"/>
    <property type="match status" value="1"/>
</dbReference>
<feature type="domain" description="DUF4213" evidence="2">
    <location>
        <begin position="12"/>
        <end position="94"/>
    </location>
</feature>
<proteinExistence type="predicted"/>
<dbReference type="GO" id="GO:0005524">
    <property type="term" value="F:ATP binding"/>
    <property type="evidence" value="ECO:0007669"/>
    <property type="project" value="UniProtKB-KW"/>
</dbReference>
<organism evidence="3 4">
    <name type="scientific">Sporomusa ovata</name>
    <dbReference type="NCBI Taxonomy" id="2378"/>
    <lineage>
        <taxon>Bacteria</taxon>
        <taxon>Bacillati</taxon>
        <taxon>Bacillota</taxon>
        <taxon>Negativicutes</taxon>
        <taxon>Selenomonadales</taxon>
        <taxon>Sporomusaceae</taxon>
        <taxon>Sporomusa</taxon>
    </lineage>
</organism>
<protein>
    <submittedName>
        <fullName evidence="3">Molybdenum ABC transporter ATP-binding protein</fullName>
    </submittedName>
</protein>
<name>A0A0U1KZR7_9FIRM</name>